<proteinExistence type="predicted"/>
<name>A0A8T1UGK9_9STRA</name>
<evidence type="ECO:0000313" key="1">
    <source>
        <dbReference type="EMBL" id="KAG6962820.1"/>
    </source>
</evidence>
<reference evidence="1" key="1">
    <citation type="submission" date="2021-01" db="EMBL/GenBank/DDBJ databases">
        <title>Phytophthora aleatoria, a newly-described species from Pinus radiata is distinct from Phytophthora cactorum isolates based on comparative genomics.</title>
        <authorList>
            <person name="Mcdougal R."/>
            <person name="Panda P."/>
            <person name="Williams N."/>
            <person name="Studholme D.J."/>
        </authorList>
    </citation>
    <scope>NUCLEOTIDE SEQUENCE</scope>
    <source>
        <strain evidence="1">NZFS 3830</strain>
    </source>
</reference>
<gene>
    <name evidence="1" type="ORF">JG687_00006923</name>
</gene>
<dbReference type="EMBL" id="JAENGZ010000293">
    <property type="protein sequence ID" value="KAG6962820.1"/>
    <property type="molecule type" value="Genomic_DNA"/>
</dbReference>
<sequence>MMNHRDCAFEHCVAYRYMYCDEIHLDANLFPKNGPIVQYPQKHEAKQSPQQPPGILNISCVSFRAMQSHIAGPKPPVKMSN</sequence>
<dbReference type="OrthoDB" id="10401732at2759"/>
<organism evidence="1 2">
    <name type="scientific">Phytophthora cactorum</name>
    <dbReference type="NCBI Taxonomy" id="29920"/>
    <lineage>
        <taxon>Eukaryota</taxon>
        <taxon>Sar</taxon>
        <taxon>Stramenopiles</taxon>
        <taxon>Oomycota</taxon>
        <taxon>Peronosporomycetes</taxon>
        <taxon>Peronosporales</taxon>
        <taxon>Peronosporaceae</taxon>
        <taxon>Phytophthora</taxon>
    </lineage>
</organism>
<dbReference type="Proteomes" id="UP000688947">
    <property type="component" value="Unassembled WGS sequence"/>
</dbReference>
<accession>A0A8T1UGK9</accession>
<evidence type="ECO:0000313" key="2">
    <source>
        <dbReference type="Proteomes" id="UP000688947"/>
    </source>
</evidence>
<dbReference type="AlphaFoldDB" id="A0A8T1UGK9"/>
<comment type="caution">
    <text evidence="1">The sequence shown here is derived from an EMBL/GenBank/DDBJ whole genome shotgun (WGS) entry which is preliminary data.</text>
</comment>
<protein>
    <submittedName>
        <fullName evidence="1">Uncharacterized protein</fullName>
    </submittedName>
</protein>